<accession>A0ABV3FVN3</accession>
<dbReference type="EMBL" id="JBFAKC010000007">
    <property type="protein sequence ID" value="MEV0709480.1"/>
    <property type="molecule type" value="Genomic_DNA"/>
</dbReference>
<feature type="compositionally biased region" description="Basic and acidic residues" evidence="2">
    <location>
        <begin position="1"/>
        <end position="17"/>
    </location>
</feature>
<feature type="region of interest" description="Disordered" evidence="2">
    <location>
        <begin position="1"/>
        <end position="31"/>
    </location>
</feature>
<dbReference type="InterPro" id="IPR001647">
    <property type="entry name" value="HTH_TetR"/>
</dbReference>
<gene>
    <name evidence="4" type="ORF">AB0I48_18115</name>
</gene>
<sequence length="249" mass="26652">MIRSDTTPERLSGDRAVTHTATGGPDDTAPSAVTTREAILAAAERLYAERGIFGVTHRQVGIAARVGDMSAVTYHFGGKSGLVRAVVRPHLERIDLRCRPLVDRAVESGDVGQWVTCLVRPISEHLAESGGPTWFARFIAQLAVTPGFRDVLNEERLASSVAVAKGLRGCLPELAPDLRDRRNAMARQLIVGNCAEHERRIAADPDHAASWHTNAEELVDAVTAIYLAPVGARSGPDADTAGANREVAP</sequence>
<organism evidence="4 5">
    <name type="scientific">Nocardia aurea</name>
    <dbReference type="NCBI Taxonomy" id="2144174"/>
    <lineage>
        <taxon>Bacteria</taxon>
        <taxon>Bacillati</taxon>
        <taxon>Actinomycetota</taxon>
        <taxon>Actinomycetes</taxon>
        <taxon>Mycobacteriales</taxon>
        <taxon>Nocardiaceae</taxon>
        <taxon>Nocardia</taxon>
    </lineage>
</organism>
<evidence type="ECO:0000256" key="2">
    <source>
        <dbReference type="SAM" id="MobiDB-lite"/>
    </source>
</evidence>
<evidence type="ECO:0000313" key="4">
    <source>
        <dbReference type="EMBL" id="MEV0709480.1"/>
    </source>
</evidence>
<evidence type="ECO:0000256" key="1">
    <source>
        <dbReference type="ARBA" id="ARBA00023125"/>
    </source>
</evidence>
<dbReference type="Proteomes" id="UP001551695">
    <property type="component" value="Unassembled WGS sequence"/>
</dbReference>
<dbReference type="InterPro" id="IPR009057">
    <property type="entry name" value="Homeodomain-like_sf"/>
</dbReference>
<dbReference type="SUPFAM" id="SSF46689">
    <property type="entry name" value="Homeodomain-like"/>
    <property type="match status" value="1"/>
</dbReference>
<evidence type="ECO:0000259" key="3">
    <source>
        <dbReference type="Pfam" id="PF00440"/>
    </source>
</evidence>
<comment type="caution">
    <text evidence="4">The sequence shown here is derived from an EMBL/GenBank/DDBJ whole genome shotgun (WGS) entry which is preliminary data.</text>
</comment>
<dbReference type="Pfam" id="PF00440">
    <property type="entry name" value="TetR_N"/>
    <property type="match status" value="1"/>
</dbReference>
<protein>
    <submittedName>
        <fullName evidence="4">TetR family transcriptional regulator</fullName>
    </submittedName>
</protein>
<feature type="domain" description="HTH tetR-type" evidence="3">
    <location>
        <begin position="39"/>
        <end position="86"/>
    </location>
</feature>
<reference evidence="4 5" key="1">
    <citation type="submission" date="2024-06" db="EMBL/GenBank/DDBJ databases">
        <title>The Natural Products Discovery Center: Release of the First 8490 Sequenced Strains for Exploring Actinobacteria Biosynthetic Diversity.</title>
        <authorList>
            <person name="Kalkreuter E."/>
            <person name="Kautsar S.A."/>
            <person name="Yang D."/>
            <person name="Bader C.D."/>
            <person name="Teijaro C.N."/>
            <person name="Fluegel L."/>
            <person name="Davis C.M."/>
            <person name="Simpson J.R."/>
            <person name="Lauterbach L."/>
            <person name="Steele A.D."/>
            <person name="Gui C."/>
            <person name="Meng S."/>
            <person name="Li G."/>
            <person name="Viehrig K."/>
            <person name="Ye F."/>
            <person name="Su P."/>
            <person name="Kiefer A.F."/>
            <person name="Nichols A."/>
            <person name="Cepeda A.J."/>
            <person name="Yan W."/>
            <person name="Fan B."/>
            <person name="Jiang Y."/>
            <person name="Adhikari A."/>
            <person name="Zheng C.-J."/>
            <person name="Schuster L."/>
            <person name="Cowan T.M."/>
            <person name="Smanski M.J."/>
            <person name="Chevrette M.G."/>
            <person name="De Carvalho L.P.S."/>
            <person name="Shen B."/>
        </authorList>
    </citation>
    <scope>NUCLEOTIDE SEQUENCE [LARGE SCALE GENOMIC DNA]</scope>
    <source>
        <strain evidence="4 5">NPDC050403</strain>
    </source>
</reference>
<keyword evidence="1" id="KW-0238">DNA-binding</keyword>
<evidence type="ECO:0000313" key="5">
    <source>
        <dbReference type="Proteomes" id="UP001551695"/>
    </source>
</evidence>
<proteinExistence type="predicted"/>
<dbReference type="RefSeq" id="WP_357785017.1">
    <property type="nucleotide sequence ID" value="NZ_JBFAKC010000007.1"/>
</dbReference>
<keyword evidence="5" id="KW-1185">Reference proteome</keyword>
<dbReference type="Gene3D" id="1.10.357.10">
    <property type="entry name" value="Tetracycline Repressor, domain 2"/>
    <property type="match status" value="1"/>
</dbReference>
<name>A0ABV3FVN3_9NOCA</name>